<dbReference type="AlphaFoldDB" id="A0AAV4GG84"/>
<organism evidence="2 3">
    <name type="scientific">Elysia marginata</name>
    <dbReference type="NCBI Taxonomy" id="1093978"/>
    <lineage>
        <taxon>Eukaryota</taxon>
        <taxon>Metazoa</taxon>
        <taxon>Spiralia</taxon>
        <taxon>Lophotrochozoa</taxon>
        <taxon>Mollusca</taxon>
        <taxon>Gastropoda</taxon>
        <taxon>Heterobranchia</taxon>
        <taxon>Euthyneura</taxon>
        <taxon>Panpulmonata</taxon>
        <taxon>Sacoglossa</taxon>
        <taxon>Placobranchoidea</taxon>
        <taxon>Plakobranchidae</taxon>
        <taxon>Elysia</taxon>
    </lineage>
</organism>
<dbReference type="PROSITE" id="PS50994">
    <property type="entry name" value="INTEGRASE"/>
    <property type="match status" value="1"/>
</dbReference>
<dbReference type="PANTHER" id="PTHR37984">
    <property type="entry name" value="PROTEIN CBG26694"/>
    <property type="match status" value="1"/>
</dbReference>
<dbReference type="InterPro" id="IPR012337">
    <property type="entry name" value="RNaseH-like_sf"/>
</dbReference>
<dbReference type="FunFam" id="3.30.420.10:FF:000032">
    <property type="entry name" value="Retrovirus-related Pol polyprotein from transposon 297-like Protein"/>
    <property type="match status" value="1"/>
</dbReference>
<accession>A0AAV4GG84</accession>
<dbReference type="Proteomes" id="UP000762676">
    <property type="component" value="Unassembled WGS sequence"/>
</dbReference>
<keyword evidence="3" id="KW-1185">Reference proteome</keyword>
<evidence type="ECO:0000259" key="1">
    <source>
        <dbReference type="PROSITE" id="PS50994"/>
    </source>
</evidence>
<sequence>MSIIEEPFQRVVIDLVGPLPVTSGRREYIITMVDVATRWAEATPLRRTTAKDLADALFDIFTRVGFPQEIQSDRGQQFMSTLLKEFNAMSNIKHYFSTPYHPQTNGIVERFHSTIKNMLKKVCEQCPSDWHKYLAATLFAYRQQVHSSTGVFSALFFIWQSTKRTHGNFTRPLHQQRLVS</sequence>
<feature type="domain" description="Integrase catalytic" evidence="1">
    <location>
        <begin position="3"/>
        <end position="161"/>
    </location>
</feature>
<dbReference type="Pfam" id="PF00665">
    <property type="entry name" value="rve"/>
    <property type="match status" value="1"/>
</dbReference>
<dbReference type="PANTHER" id="PTHR37984:SF15">
    <property type="entry name" value="INTEGRASE CATALYTIC DOMAIN-CONTAINING PROTEIN"/>
    <property type="match status" value="1"/>
</dbReference>
<dbReference type="GO" id="GO:0003676">
    <property type="term" value="F:nucleic acid binding"/>
    <property type="evidence" value="ECO:0007669"/>
    <property type="project" value="InterPro"/>
</dbReference>
<dbReference type="Gene3D" id="3.30.420.10">
    <property type="entry name" value="Ribonuclease H-like superfamily/Ribonuclease H"/>
    <property type="match status" value="1"/>
</dbReference>
<evidence type="ECO:0000313" key="2">
    <source>
        <dbReference type="EMBL" id="GFR84437.1"/>
    </source>
</evidence>
<comment type="caution">
    <text evidence="2">The sequence shown here is derived from an EMBL/GenBank/DDBJ whole genome shotgun (WGS) entry which is preliminary data.</text>
</comment>
<reference evidence="2 3" key="1">
    <citation type="journal article" date="2021" name="Elife">
        <title>Chloroplast acquisition without the gene transfer in kleptoplastic sea slugs, Plakobranchus ocellatus.</title>
        <authorList>
            <person name="Maeda T."/>
            <person name="Takahashi S."/>
            <person name="Yoshida T."/>
            <person name="Shimamura S."/>
            <person name="Takaki Y."/>
            <person name="Nagai Y."/>
            <person name="Toyoda A."/>
            <person name="Suzuki Y."/>
            <person name="Arimoto A."/>
            <person name="Ishii H."/>
            <person name="Satoh N."/>
            <person name="Nishiyama T."/>
            <person name="Hasebe M."/>
            <person name="Maruyama T."/>
            <person name="Minagawa J."/>
            <person name="Obokata J."/>
            <person name="Shigenobu S."/>
        </authorList>
    </citation>
    <scope>NUCLEOTIDE SEQUENCE [LARGE SCALE GENOMIC DNA]</scope>
</reference>
<protein>
    <submittedName>
        <fullName evidence="2">Gypsy retrotransposon integrase-like protein 1</fullName>
    </submittedName>
</protein>
<evidence type="ECO:0000313" key="3">
    <source>
        <dbReference type="Proteomes" id="UP000762676"/>
    </source>
</evidence>
<dbReference type="GO" id="GO:0015074">
    <property type="term" value="P:DNA integration"/>
    <property type="evidence" value="ECO:0007669"/>
    <property type="project" value="InterPro"/>
</dbReference>
<dbReference type="EMBL" id="BMAT01001386">
    <property type="protein sequence ID" value="GFR84437.1"/>
    <property type="molecule type" value="Genomic_DNA"/>
</dbReference>
<dbReference type="SUPFAM" id="SSF53098">
    <property type="entry name" value="Ribonuclease H-like"/>
    <property type="match status" value="1"/>
</dbReference>
<dbReference type="InterPro" id="IPR036397">
    <property type="entry name" value="RNaseH_sf"/>
</dbReference>
<dbReference type="InterPro" id="IPR001584">
    <property type="entry name" value="Integrase_cat-core"/>
</dbReference>
<dbReference type="InterPro" id="IPR050951">
    <property type="entry name" value="Retrovirus_Pol_polyprotein"/>
</dbReference>
<name>A0AAV4GG84_9GAST</name>
<proteinExistence type="predicted"/>
<gene>
    <name evidence="2" type="ORF">ElyMa_000671500</name>
</gene>